<feature type="coiled-coil region" evidence="1">
    <location>
        <begin position="143"/>
        <end position="177"/>
    </location>
</feature>
<accession>A0A4P6YWD6</accession>
<dbReference type="EMBL" id="CP037940">
    <property type="protein sequence ID" value="QBO37101.1"/>
    <property type="molecule type" value="Genomic_DNA"/>
</dbReference>
<dbReference type="KEGG" id="wei:EQG49_11870"/>
<protein>
    <submittedName>
        <fullName evidence="2">Uncharacterized protein</fullName>
    </submittedName>
</protein>
<evidence type="ECO:0000313" key="2">
    <source>
        <dbReference type="EMBL" id="QBO37101.1"/>
    </source>
</evidence>
<keyword evidence="1" id="KW-0175">Coiled coil</keyword>
<keyword evidence="3" id="KW-1185">Reference proteome</keyword>
<proteinExistence type="predicted"/>
<name>A0A4P6YWD6_9LACO</name>
<gene>
    <name evidence="2" type="ORF">EQG49_11870</name>
</gene>
<feature type="coiled-coil region" evidence="1">
    <location>
        <begin position="78"/>
        <end position="105"/>
    </location>
</feature>
<reference evidence="3" key="1">
    <citation type="submission" date="2019-03" db="EMBL/GenBank/DDBJ databases">
        <title>Weissella sp. 26KH-42 Genome sequencing.</title>
        <authorList>
            <person name="Heo J."/>
            <person name="Kim S.-J."/>
            <person name="Kim J.-S."/>
            <person name="Hong S.-B."/>
            <person name="Kwon S.-W."/>
        </authorList>
    </citation>
    <scope>NUCLEOTIDE SEQUENCE [LARGE SCALE GENOMIC DNA]</scope>
    <source>
        <strain evidence="3">26KH-42</strain>
    </source>
</reference>
<evidence type="ECO:0000256" key="1">
    <source>
        <dbReference type="SAM" id="Coils"/>
    </source>
</evidence>
<dbReference type="RefSeq" id="WP_133364178.1">
    <property type="nucleotide sequence ID" value="NZ_CP037940.1"/>
</dbReference>
<dbReference type="Proteomes" id="UP000292886">
    <property type="component" value="Chromosome"/>
</dbReference>
<evidence type="ECO:0000313" key="3">
    <source>
        <dbReference type="Proteomes" id="UP000292886"/>
    </source>
</evidence>
<organism evidence="2 3">
    <name type="scientific">Periweissella cryptocerci</name>
    <dbReference type="NCBI Taxonomy" id="2506420"/>
    <lineage>
        <taxon>Bacteria</taxon>
        <taxon>Bacillati</taxon>
        <taxon>Bacillota</taxon>
        <taxon>Bacilli</taxon>
        <taxon>Lactobacillales</taxon>
        <taxon>Lactobacillaceae</taxon>
        <taxon>Periweissella</taxon>
    </lineage>
</organism>
<sequence>MPIANYLDLSQLYAKTDLVSRFARVLDDGDYVVFQDDEIKFFNKGQAKSVVVNMDEVARTAHELVYVVHECTPKLSKIDDIMAQCALIKDNIAKLEENITKIEKGTNTCVTQDNRITREKCLAEIGQQLENQLAMIVKQETKLKQQNELSAVLTQQIEQINTEKERQEVDAQAENNILKQGNHDFHGVPQLGDYYGGEENPLPAGEWGWIEPRDAKPKNAAKLLVRTTEVVRGEQAATIARWNSINDSFSSGDEDIDETEDEWIVFGIEIYPINVKRKLAEKVASDINFWRAATIDEDIEYERYLYLLISENMESKLIHATKTQTSMNLLMMAQVGINDAVRVGITDKDFMPQWIEVRKAGE</sequence>
<dbReference type="AlphaFoldDB" id="A0A4P6YWD6"/>